<gene>
    <name evidence="1 3 4" type="ORF">SRAE_0000047000</name>
</gene>
<protein>
    <submittedName>
        <fullName evidence="1 3">Uncharacterized protein</fullName>
    </submittedName>
</protein>
<dbReference type="Proteomes" id="UP000035682">
    <property type="component" value="Unplaced"/>
</dbReference>
<dbReference type="CTD" id="36373712"/>
<evidence type="ECO:0000313" key="2">
    <source>
        <dbReference type="Proteomes" id="UP000035682"/>
    </source>
</evidence>
<dbReference type="GeneID" id="36373712"/>
<accession>A0A090L1J6</accession>
<reference evidence="2" key="1">
    <citation type="submission" date="2014-09" db="EMBL/GenBank/DDBJ databases">
        <authorList>
            <person name="Martin A.A."/>
        </authorList>
    </citation>
    <scope>NUCLEOTIDE SEQUENCE</scope>
    <source>
        <strain evidence="2">ED321</strain>
    </source>
</reference>
<keyword evidence="2" id="KW-1185">Reference proteome</keyword>
<evidence type="ECO:0000313" key="4">
    <source>
        <dbReference type="WormBase" id="SRAE_0000047000"/>
    </source>
</evidence>
<dbReference type="RefSeq" id="XP_024500553.1">
    <property type="nucleotide sequence ID" value="XM_024646365.1"/>
</dbReference>
<reference evidence="1" key="2">
    <citation type="submission" date="2014-09" db="EMBL/GenBank/DDBJ databases">
        <authorList>
            <person name="Aslett A.Martin."/>
        </authorList>
    </citation>
    <scope>NUCLEOTIDE SEQUENCE</scope>
    <source>
        <strain evidence="1">ED321 Heterogonic</strain>
    </source>
</reference>
<dbReference type="WBParaSite" id="SRAE_0000047000.1">
    <property type="protein sequence ID" value="SRAE_0000047000.1"/>
    <property type="gene ID" value="WBGene00256214"/>
</dbReference>
<dbReference type="OrthoDB" id="5832112at2759"/>
<organism evidence="1">
    <name type="scientific">Strongyloides ratti</name>
    <name type="common">Parasitic roundworm</name>
    <dbReference type="NCBI Taxonomy" id="34506"/>
    <lineage>
        <taxon>Eukaryota</taxon>
        <taxon>Metazoa</taxon>
        <taxon>Ecdysozoa</taxon>
        <taxon>Nematoda</taxon>
        <taxon>Chromadorea</taxon>
        <taxon>Rhabditida</taxon>
        <taxon>Tylenchina</taxon>
        <taxon>Panagrolaimomorpha</taxon>
        <taxon>Strongyloidoidea</taxon>
        <taxon>Strongyloididae</taxon>
        <taxon>Strongyloides</taxon>
    </lineage>
</organism>
<evidence type="ECO:0000313" key="3">
    <source>
        <dbReference type="WBParaSite" id="SRAE_0000047000.1"/>
    </source>
</evidence>
<evidence type="ECO:0000313" key="1">
    <source>
        <dbReference type="EMBL" id="CEF61344.1"/>
    </source>
</evidence>
<reference evidence="3" key="3">
    <citation type="submission" date="2020-12" db="UniProtKB">
        <authorList>
            <consortium name="WormBaseParasite"/>
        </authorList>
    </citation>
    <scope>IDENTIFICATION</scope>
</reference>
<name>A0A090L1J6_STRRB</name>
<sequence>MSKFVVVEPLEKVVGENIMEALNARVFAIFGIPERFNRVINETIACYQASQSWDLYIPMVAGAYNGQKHSTTRIAPNKLVLFPYHKGIEILHYPVYLDEQEYQEEYDRVVANTRKIMMGKGENSNKEHQFKEGMMVYKKVLDTVGNSRKLQERFKGPYIIKKIDEVTGACELVLITARGREIKSRDKILAHVRQLKCSPQ</sequence>
<dbReference type="AlphaFoldDB" id="A0A090L1J6"/>
<dbReference type="EMBL" id="LN609407">
    <property type="protein sequence ID" value="CEF61344.1"/>
    <property type="molecule type" value="Genomic_DNA"/>
</dbReference>
<proteinExistence type="predicted"/>
<dbReference type="WormBase" id="SRAE_0000047000">
    <property type="protein sequence ID" value="SRP08359"/>
    <property type="gene ID" value="WBGene00256214"/>
</dbReference>